<dbReference type="AlphaFoldDB" id="A0A4Y2GK73"/>
<dbReference type="Proteomes" id="UP000499080">
    <property type="component" value="Unassembled WGS sequence"/>
</dbReference>
<evidence type="ECO:0000313" key="2">
    <source>
        <dbReference type="Proteomes" id="UP000499080"/>
    </source>
</evidence>
<keyword evidence="2" id="KW-1185">Reference proteome</keyword>
<name>A0A4Y2GK73_ARAVE</name>
<comment type="caution">
    <text evidence="1">The sequence shown here is derived from an EMBL/GenBank/DDBJ whole genome shotgun (WGS) entry which is preliminary data.</text>
</comment>
<gene>
    <name evidence="1" type="ORF">AVEN_145333_1</name>
</gene>
<evidence type="ECO:0000313" key="1">
    <source>
        <dbReference type="EMBL" id="GBM53761.1"/>
    </source>
</evidence>
<dbReference type="EMBL" id="BGPR01001432">
    <property type="protein sequence ID" value="GBM53761.1"/>
    <property type="molecule type" value="Genomic_DNA"/>
</dbReference>
<sequence length="79" mass="9232">MRRDRAHRVNEYKLKLSNDIGLVMGTPIYDLNWRSVGEIISKAAIETIPRLGRRIRNVWFDDECSKAAEEKNKAPYKNL</sequence>
<dbReference type="OrthoDB" id="6436918at2759"/>
<organism evidence="1 2">
    <name type="scientific">Araneus ventricosus</name>
    <name type="common">Orbweaver spider</name>
    <name type="synonym">Epeira ventricosa</name>
    <dbReference type="NCBI Taxonomy" id="182803"/>
    <lineage>
        <taxon>Eukaryota</taxon>
        <taxon>Metazoa</taxon>
        <taxon>Ecdysozoa</taxon>
        <taxon>Arthropoda</taxon>
        <taxon>Chelicerata</taxon>
        <taxon>Arachnida</taxon>
        <taxon>Araneae</taxon>
        <taxon>Araneomorphae</taxon>
        <taxon>Entelegynae</taxon>
        <taxon>Araneoidea</taxon>
        <taxon>Araneidae</taxon>
        <taxon>Araneus</taxon>
    </lineage>
</organism>
<reference evidence="1 2" key="1">
    <citation type="journal article" date="2019" name="Sci. Rep.">
        <title>Orb-weaving spider Araneus ventricosus genome elucidates the spidroin gene catalogue.</title>
        <authorList>
            <person name="Kono N."/>
            <person name="Nakamura H."/>
            <person name="Ohtoshi R."/>
            <person name="Moran D.A.P."/>
            <person name="Shinohara A."/>
            <person name="Yoshida Y."/>
            <person name="Fujiwara M."/>
            <person name="Mori M."/>
            <person name="Tomita M."/>
            <person name="Arakawa K."/>
        </authorList>
    </citation>
    <scope>NUCLEOTIDE SEQUENCE [LARGE SCALE GENOMIC DNA]</scope>
</reference>
<protein>
    <submittedName>
        <fullName evidence="1">Uncharacterized protein</fullName>
    </submittedName>
</protein>
<accession>A0A4Y2GK73</accession>
<proteinExistence type="predicted"/>